<evidence type="ECO:0000313" key="1">
    <source>
        <dbReference type="EMBL" id="MCI79835.1"/>
    </source>
</evidence>
<name>A0A392UYP8_9FABA</name>
<sequence length="32" mass="3644">MLLCKDGLLSVTVQKKLPHSQPKNPNRRTIEV</sequence>
<dbReference type="EMBL" id="LXQA010982327">
    <property type="protein sequence ID" value="MCI79835.1"/>
    <property type="molecule type" value="Genomic_DNA"/>
</dbReference>
<accession>A0A392UYP8</accession>
<evidence type="ECO:0000313" key="2">
    <source>
        <dbReference type="Proteomes" id="UP000265520"/>
    </source>
</evidence>
<feature type="non-terminal residue" evidence="1">
    <location>
        <position position="32"/>
    </location>
</feature>
<reference evidence="1 2" key="1">
    <citation type="journal article" date="2018" name="Front. Plant Sci.">
        <title>Red Clover (Trifolium pratense) and Zigzag Clover (T. medium) - A Picture of Genomic Similarities and Differences.</title>
        <authorList>
            <person name="Dluhosova J."/>
            <person name="Istvanek J."/>
            <person name="Nedelnik J."/>
            <person name="Repkova J."/>
        </authorList>
    </citation>
    <scope>NUCLEOTIDE SEQUENCE [LARGE SCALE GENOMIC DNA]</scope>
    <source>
        <strain evidence="2">cv. 10/8</strain>
        <tissue evidence="1">Leaf</tissue>
    </source>
</reference>
<keyword evidence="2" id="KW-1185">Reference proteome</keyword>
<proteinExistence type="predicted"/>
<dbReference type="AlphaFoldDB" id="A0A392UYP8"/>
<comment type="caution">
    <text evidence="1">The sequence shown here is derived from an EMBL/GenBank/DDBJ whole genome shotgun (WGS) entry which is preliminary data.</text>
</comment>
<protein>
    <submittedName>
        <fullName evidence="1">Uncharacterized protein</fullName>
    </submittedName>
</protein>
<dbReference type="Proteomes" id="UP000265520">
    <property type="component" value="Unassembled WGS sequence"/>
</dbReference>
<organism evidence="1 2">
    <name type="scientific">Trifolium medium</name>
    <dbReference type="NCBI Taxonomy" id="97028"/>
    <lineage>
        <taxon>Eukaryota</taxon>
        <taxon>Viridiplantae</taxon>
        <taxon>Streptophyta</taxon>
        <taxon>Embryophyta</taxon>
        <taxon>Tracheophyta</taxon>
        <taxon>Spermatophyta</taxon>
        <taxon>Magnoliopsida</taxon>
        <taxon>eudicotyledons</taxon>
        <taxon>Gunneridae</taxon>
        <taxon>Pentapetalae</taxon>
        <taxon>rosids</taxon>
        <taxon>fabids</taxon>
        <taxon>Fabales</taxon>
        <taxon>Fabaceae</taxon>
        <taxon>Papilionoideae</taxon>
        <taxon>50 kb inversion clade</taxon>
        <taxon>NPAAA clade</taxon>
        <taxon>Hologalegina</taxon>
        <taxon>IRL clade</taxon>
        <taxon>Trifolieae</taxon>
        <taxon>Trifolium</taxon>
    </lineage>
</organism>